<protein>
    <submittedName>
        <fullName evidence="1">Uncharacterized protein</fullName>
    </submittedName>
</protein>
<evidence type="ECO:0000313" key="1">
    <source>
        <dbReference type="EMBL" id="DAF63281.1"/>
    </source>
</evidence>
<organism evidence="1">
    <name type="scientific">CrAss-like virus sp. ctyM420</name>
    <dbReference type="NCBI Taxonomy" id="2828014"/>
    <lineage>
        <taxon>Viruses</taxon>
        <taxon>Duplodnaviria</taxon>
        <taxon>Heunggongvirae</taxon>
        <taxon>Uroviricota</taxon>
        <taxon>Caudoviricetes</taxon>
        <taxon>Crassvirales</taxon>
    </lineage>
</organism>
<reference evidence="1" key="1">
    <citation type="journal article" date="2021" name="Proc. Natl. Acad. Sci. U.S.A.">
        <title>A Catalog of Tens of Thousands of Viruses from Human Metagenomes Reveals Hidden Associations with Chronic Diseases.</title>
        <authorList>
            <person name="Tisza M.J."/>
            <person name="Buck C.B."/>
        </authorList>
    </citation>
    <scope>NUCLEOTIDE SEQUENCE</scope>
    <source>
        <strain evidence="1">CtyM420</strain>
    </source>
</reference>
<proteinExistence type="predicted"/>
<name>A0A8S5TJD5_9CAUD</name>
<accession>A0A8S5TJD5</accession>
<dbReference type="EMBL" id="BK032837">
    <property type="protein sequence ID" value="DAF63281.1"/>
    <property type="molecule type" value="Genomic_DNA"/>
</dbReference>
<sequence>MKYALCPIEKVKLAEISVNGKFGTRNGLLLLNESSLLNAPMLKGSFSERVAELNGTELTDAEAQLYLSTHETFIFE</sequence>